<evidence type="ECO:0000256" key="5">
    <source>
        <dbReference type="ARBA" id="ARBA00023004"/>
    </source>
</evidence>
<dbReference type="GO" id="GO:0051537">
    <property type="term" value="F:2 iron, 2 sulfur cluster binding"/>
    <property type="evidence" value="ECO:0007669"/>
    <property type="project" value="UniProtKB-KW"/>
</dbReference>
<dbReference type="InterPro" id="IPR017938">
    <property type="entry name" value="Riboflavin_synthase-like_b-brl"/>
</dbReference>
<dbReference type="InterPro" id="IPR001041">
    <property type="entry name" value="2Fe-2S_ferredoxin-type"/>
</dbReference>
<evidence type="ECO:0000313" key="9">
    <source>
        <dbReference type="EMBL" id="RDV05798.1"/>
    </source>
</evidence>
<dbReference type="Proteomes" id="UP000263993">
    <property type="component" value="Unassembled WGS sequence"/>
</dbReference>
<dbReference type="OrthoDB" id="9792185at2"/>
<name>A0A371BE66_9BRAD</name>
<dbReference type="CDD" id="cd06185">
    <property type="entry name" value="PDR_like"/>
    <property type="match status" value="1"/>
</dbReference>
<dbReference type="InterPro" id="IPR012675">
    <property type="entry name" value="Beta-grasp_dom_sf"/>
</dbReference>
<dbReference type="SUPFAM" id="SSF52343">
    <property type="entry name" value="Ferredoxin reductase-like, C-terminal NADP-linked domain"/>
    <property type="match status" value="1"/>
</dbReference>
<gene>
    <name evidence="9" type="ORF">DXH78_09080</name>
</gene>
<keyword evidence="6" id="KW-0411">Iron-sulfur</keyword>
<comment type="caution">
    <text evidence="9">The sequence shown here is derived from an EMBL/GenBank/DDBJ whole genome shotgun (WGS) entry which is preliminary data.</text>
</comment>
<feature type="domain" description="2Fe-2S ferredoxin-type" evidence="7">
    <location>
        <begin position="239"/>
        <end position="324"/>
    </location>
</feature>
<evidence type="ECO:0000256" key="6">
    <source>
        <dbReference type="ARBA" id="ARBA00023014"/>
    </source>
</evidence>
<keyword evidence="2" id="KW-0001">2Fe-2S</keyword>
<dbReference type="Pfam" id="PF00111">
    <property type="entry name" value="Fer2"/>
    <property type="match status" value="1"/>
</dbReference>
<dbReference type="PROSITE" id="PS51085">
    <property type="entry name" value="2FE2S_FER_2"/>
    <property type="match status" value="1"/>
</dbReference>
<evidence type="ECO:0000313" key="10">
    <source>
        <dbReference type="Proteomes" id="UP000263993"/>
    </source>
</evidence>
<dbReference type="CDD" id="cd00207">
    <property type="entry name" value="fer2"/>
    <property type="match status" value="1"/>
</dbReference>
<keyword evidence="3" id="KW-0479">Metal-binding</keyword>
<keyword evidence="4" id="KW-0560">Oxidoreductase</keyword>
<evidence type="ECO:0000256" key="4">
    <source>
        <dbReference type="ARBA" id="ARBA00023002"/>
    </source>
</evidence>
<dbReference type="EMBL" id="QRGO01000001">
    <property type="protein sequence ID" value="RDV05798.1"/>
    <property type="molecule type" value="Genomic_DNA"/>
</dbReference>
<protein>
    <submittedName>
        <fullName evidence="9">Oxidoreductase</fullName>
    </submittedName>
</protein>
<dbReference type="Gene3D" id="3.10.20.30">
    <property type="match status" value="1"/>
</dbReference>
<dbReference type="InterPro" id="IPR036010">
    <property type="entry name" value="2Fe-2S_ferredoxin-like_sf"/>
</dbReference>
<organism evidence="9 10">
    <name type="scientific">Undibacter mobilis</name>
    <dbReference type="NCBI Taxonomy" id="2292256"/>
    <lineage>
        <taxon>Bacteria</taxon>
        <taxon>Pseudomonadati</taxon>
        <taxon>Pseudomonadota</taxon>
        <taxon>Alphaproteobacteria</taxon>
        <taxon>Hyphomicrobiales</taxon>
        <taxon>Nitrobacteraceae</taxon>
        <taxon>Undibacter</taxon>
    </lineage>
</organism>
<dbReference type="InterPro" id="IPR039261">
    <property type="entry name" value="FNR_nucleotide-bd"/>
</dbReference>
<dbReference type="SUPFAM" id="SSF54292">
    <property type="entry name" value="2Fe-2S ferredoxin-like"/>
    <property type="match status" value="1"/>
</dbReference>
<accession>A0A371BE66</accession>
<evidence type="ECO:0000259" key="8">
    <source>
        <dbReference type="PROSITE" id="PS51384"/>
    </source>
</evidence>
<keyword evidence="5" id="KW-0408">Iron</keyword>
<dbReference type="InterPro" id="IPR017927">
    <property type="entry name" value="FAD-bd_FR_type"/>
</dbReference>
<evidence type="ECO:0000259" key="7">
    <source>
        <dbReference type="PROSITE" id="PS51085"/>
    </source>
</evidence>
<dbReference type="AlphaFoldDB" id="A0A371BE66"/>
<dbReference type="RefSeq" id="WP_115517821.1">
    <property type="nucleotide sequence ID" value="NZ_QRGO01000001.1"/>
</dbReference>
<dbReference type="PANTHER" id="PTHR47354:SF1">
    <property type="entry name" value="CARNITINE MONOOXYGENASE REDUCTASE SUBUNIT"/>
    <property type="match status" value="1"/>
</dbReference>
<dbReference type="PROSITE" id="PS00197">
    <property type="entry name" value="2FE2S_FER_1"/>
    <property type="match status" value="1"/>
</dbReference>
<dbReference type="PRINTS" id="PR00409">
    <property type="entry name" value="PHDIOXRDTASE"/>
</dbReference>
<dbReference type="Gene3D" id="2.40.30.10">
    <property type="entry name" value="Translation factors"/>
    <property type="match status" value="1"/>
</dbReference>
<reference evidence="10" key="1">
    <citation type="submission" date="2018-08" db="EMBL/GenBank/DDBJ databases">
        <authorList>
            <person name="Kim S.-J."/>
            <person name="Jung G.-Y."/>
        </authorList>
    </citation>
    <scope>NUCLEOTIDE SEQUENCE [LARGE SCALE GENOMIC DNA]</scope>
    <source>
        <strain evidence="10">GY_H</strain>
    </source>
</reference>
<dbReference type="GO" id="GO:0016491">
    <property type="term" value="F:oxidoreductase activity"/>
    <property type="evidence" value="ECO:0007669"/>
    <property type="project" value="UniProtKB-KW"/>
</dbReference>
<proteinExistence type="predicted"/>
<feature type="domain" description="FAD-binding FR-type" evidence="8">
    <location>
        <begin position="6"/>
        <end position="108"/>
    </location>
</feature>
<keyword evidence="1" id="KW-0285">Flavoprotein</keyword>
<dbReference type="SUPFAM" id="SSF63380">
    <property type="entry name" value="Riboflavin synthase domain-like"/>
    <property type="match status" value="1"/>
</dbReference>
<dbReference type="Gene3D" id="3.40.50.80">
    <property type="entry name" value="Nucleotide-binding domain of ferredoxin-NADP reductase (FNR) module"/>
    <property type="match status" value="1"/>
</dbReference>
<dbReference type="GO" id="GO:0046872">
    <property type="term" value="F:metal ion binding"/>
    <property type="evidence" value="ECO:0007669"/>
    <property type="project" value="UniProtKB-KW"/>
</dbReference>
<sequence length="324" mass="34258">MTAAESNELELVLDSVVGETADVLVLELKRPDATALPAWAPGAHVDLVLPSGKIRQYSLCGDIADTSRYRVAVLRETAGRGGSEEIHAIAKSGLTVRVRGPRNHFALVEAPRYLFVAGGIGVTPILPMIRQAELAGRPWRLVYGGRTRASMGFVKEIAARTGGTVTLLPQDEVGLPDLNALLSEVELDAAIYGCGPAGMLKALKDAAAQHGRASALHIESFSASEDAVPPAGGAGDAAFEVELRKSGVVLQVPADRSLGTVLQDAGIEVPFSCQEGYCGSCETRVLEGVPDHRDTILTEEERAVGNIMMVCCGRSRTPRLVLDL</sequence>
<evidence type="ECO:0000256" key="3">
    <source>
        <dbReference type="ARBA" id="ARBA00022723"/>
    </source>
</evidence>
<dbReference type="PANTHER" id="PTHR47354">
    <property type="entry name" value="NADH OXIDOREDUCTASE HCR"/>
    <property type="match status" value="1"/>
</dbReference>
<dbReference type="InterPro" id="IPR050415">
    <property type="entry name" value="MRET"/>
</dbReference>
<keyword evidence="10" id="KW-1185">Reference proteome</keyword>
<dbReference type="PROSITE" id="PS51384">
    <property type="entry name" value="FAD_FR"/>
    <property type="match status" value="1"/>
</dbReference>
<dbReference type="InterPro" id="IPR006058">
    <property type="entry name" value="2Fe2S_fd_BS"/>
</dbReference>
<evidence type="ECO:0000256" key="1">
    <source>
        <dbReference type="ARBA" id="ARBA00022630"/>
    </source>
</evidence>
<evidence type="ECO:0000256" key="2">
    <source>
        <dbReference type="ARBA" id="ARBA00022714"/>
    </source>
</evidence>